<evidence type="ECO:0000256" key="1">
    <source>
        <dbReference type="ARBA" id="ARBA00022723"/>
    </source>
</evidence>
<dbReference type="PANTHER" id="PTHR42909">
    <property type="entry name" value="ZGC:136858"/>
    <property type="match status" value="1"/>
</dbReference>
<proteinExistence type="inferred from homology"/>
<dbReference type="InterPro" id="IPR007342">
    <property type="entry name" value="PsuG"/>
</dbReference>
<feature type="active site" description="Nucleophile" evidence="6">
    <location>
        <position position="156"/>
    </location>
</feature>
<organism evidence="7 8">
    <name type="scientific">Brevibacterium iodinum ATCC 49514</name>
    <dbReference type="NCBI Taxonomy" id="1255616"/>
    <lineage>
        <taxon>Bacteria</taxon>
        <taxon>Bacillati</taxon>
        <taxon>Actinomycetota</taxon>
        <taxon>Actinomycetes</taxon>
        <taxon>Micrococcales</taxon>
        <taxon>Brevibacteriaceae</taxon>
        <taxon>Brevibacterium</taxon>
    </lineage>
</organism>
<comment type="subunit">
    <text evidence="6">Homotrimer.</text>
</comment>
<gene>
    <name evidence="6" type="primary">psuG</name>
    <name evidence="7" type="ORF">BI49514_03114</name>
</gene>
<comment type="function">
    <text evidence="6">Catalyzes the reversible cleavage of pseudouridine 5'-phosphate (PsiMP) to ribose 5-phosphate and uracil. Functions biologically in the cleavage direction, as part of a pseudouridine degradation pathway.</text>
</comment>
<dbReference type="Gene3D" id="3.40.1790.10">
    <property type="entry name" value="Indigoidine synthase domain"/>
    <property type="match status" value="1"/>
</dbReference>
<dbReference type="SUPFAM" id="SSF110581">
    <property type="entry name" value="Indigoidine synthase A-like"/>
    <property type="match status" value="1"/>
</dbReference>
<comment type="catalytic activity">
    <reaction evidence="6">
        <text>D-ribose 5-phosphate + uracil = psi-UMP + H2O</text>
        <dbReference type="Rhea" id="RHEA:18337"/>
        <dbReference type="ChEBI" id="CHEBI:15377"/>
        <dbReference type="ChEBI" id="CHEBI:17568"/>
        <dbReference type="ChEBI" id="CHEBI:58380"/>
        <dbReference type="ChEBI" id="CHEBI:78346"/>
        <dbReference type="EC" id="4.2.1.70"/>
    </reaction>
</comment>
<evidence type="ECO:0000256" key="5">
    <source>
        <dbReference type="ARBA" id="ARBA00023295"/>
    </source>
</evidence>
<keyword evidence="1 6" id="KW-0479">Metal-binding</keyword>
<feature type="binding site" evidence="6">
    <location>
        <position position="103"/>
    </location>
    <ligand>
        <name>substrate</name>
    </ligand>
</feature>
<dbReference type="EMBL" id="FXYX01000037">
    <property type="protein sequence ID" value="SMX99944.1"/>
    <property type="molecule type" value="Genomic_DNA"/>
</dbReference>
<sequence length="309" mass="32139">MAIAISEEIQTALQDGIPVVGLESSNVTGGKYPANLETAHEIDDTVRSRGAVPARVAVINGTLQVGTSPTDLELLAQAADVEKVGNRELATVMARGQTAGTTVSASLVAAGQAGLRVFGVAGIGGVHRGADTSFDISADLPQFALSPLLVVCAGAKSLLDPRLTLEWLETHGIPVIGYKYDDFPGYFAQSTGEPVPARSDDLTEIANIAHHHWREVGPTSVLITSPIRSDEGIDSERLNELISDALRAAEEEGARGGGLTPFVLRALSDATGGRTAEVNRAVLMDTVTLAADVAVAEARVQSSKAVVQS</sequence>
<evidence type="ECO:0000256" key="3">
    <source>
        <dbReference type="ARBA" id="ARBA00023211"/>
    </source>
</evidence>
<keyword evidence="3 6" id="KW-0464">Manganese</keyword>
<dbReference type="GO" id="GO:0046113">
    <property type="term" value="P:nucleobase catabolic process"/>
    <property type="evidence" value="ECO:0007669"/>
    <property type="project" value="UniProtKB-UniRule"/>
</dbReference>
<dbReference type="RefSeq" id="WP_101547372.1">
    <property type="nucleotide sequence ID" value="NZ_FXYX01000037.1"/>
</dbReference>
<dbReference type="EC" id="4.2.1.70" evidence="6"/>
<evidence type="ECO:0000313" key="7">
    <source>
        <dbReference type="EMBL" id="SMX99944.1"/>
    </source>
</evidence>
<comment type="similarity">
    <text evidence="6">Belongs to the pseudouridine-5'-phosphate glycosidase family.</text>
</comment>
<keyword evidence="4 6" id="KW-0456">Lyase</keyword>
<dbReference type="GO" id="GO:0016798">
    <property type="term" value="F:hydrolase activity, acting on glycosyl bonds"/>
    <property type="evidence" value="ECO:0007669"/>
    <property type="project" value="UniProtKB-KW"/>
</dbReference>
<feature type="binding site" evidence="6">
    <location>
        <position position="83"/>
    </location>
    <ligand>
        <name>substrate</name>
    </ligand>
</feature>
<dbReference type="InterPro" id="IPR022830">
    <property type="entry name" value="Indigdn_synthA-like"/>
</dbReference>
<evidence type="ECO:0000256" key="2">
    <source>
        <dbReference type="ARBA" id="ARBA00022801"/>
    </source>
</evidence>
<keyword evidence="2 6" id="KW-0378">Hydrolase</keyword>
<dbReference type="PANTHER" id="PTHR42909:SF1">
    <property type="entry name" value="CARBOHYDRATE KINASE PFKB DOMAIN-CONTAINING PROTEIN"/>
    <property type="match status" value="1"/>
</dbReference>
<reference evidence="8" key="1">
    <citation type="submission" date="2017-03" db="EMBL/GenBank/DDBJ databases">
        <authorList>
            <person name="Monnet C."/>
        </authorList>
    </citation>
    <scope>NUCLEOTIDE SEQUENCE [LARGE SCALE GENOMIC DNA]</scope>
    <source>
        <strain evidence="8">ATCC 49514</strain>
    </source>
</reference>
<evidence type="ECO:0000256" key="6">
    <source>
        <dbReference type="HAMAP-Rule" id="MF_01876"/>
    </source>
</evidence>
<dbReference type="GO" id="GO:0004730">
    <property type="term" value="F:pseudouridylate synthase activity"/>
    <property type="evidence" value="ECO:0007669"/>
    <property type="project" value="UniProtKB-UniRule"/>
</dbReference>
<dbReference type="HAMAP" id="MF_01876">
    <property type="entry name" value="PsiMP_glycosidase"/>
    <property type="match status" value="1"/>
</dbReference>
<dbReference type="GO" id="GO:0046872">
    <property type="term" value="F:metal ion binding"/>
    <property type="evidence" value="ECO:0007669"/>
    <property type="project" value="UniProtKB-KW"/>
</dbReference>
<accession>A0A2H1KK52</accession>
<dbReference type="AlphaFoldDB" id="A0A2H1KK52"/>
<feature type="active site" description="Proton donor" evidence="6">
    <location>
        <position position="23"/>
    </location>
</feature>
<dbReference type="Proteomes" id="UP000234382">
    <property type="component" value="Unassembled WGS sequence"/>
</dbReference>
<dbReference type="GO" id="GO:0005737">
    <property type="term" value="C:cytoplasm"/>
    <property type="evidence" value="ECO:0007669"/>
    <property type="project" value="TreeGrafter"/>
</dbReference>
<protein>
    <recommendedName>
        <fullName evidence="6">Pseudouridine-5'-phosphate glycosidase</fullName>
        <shortName evidence="6">PsiMP glycosidase</shortName>
        <ecNumber evidence="6">4.2.1.70</ecNumber>
    </recommendedName>
</protein>
<keyword evidence="8" id="KW-1185">Reference proteome</keyword>
<keyword evidence="5 6" id="KW-0326">Glycosidase</keyword>
<evidence type="ECO:0000256" key="4">
    <source>
        <dbReference type="ARBA" id="ARBA00023239"/>
    </source>
</evidence>
<feature type="binding site" evidence="6">
    <location>
        <begin position="137"/>
        <end position="139"/>
    </location>
    <ligand>
        <name>substrate</name>
    </ligand>
</feature>
<comment type="cofactor">
    <cofactor evidence="6">
        <name>Mn(2+)</name>
        <dbReference type="ChEBI" id="CHEBI:29035"/>
    </cofactor>
    <text evidence="6">Binds 1 Mn(2+) ion per subunit.</text>
</comment>
<feature type="binding site" evidence="6">
    <location>
        <position position="135"/>
    </location>
    <ligand>
        <name>Mn(2+)</name>
        <dbReference type="ChEBI" id="CHEBI:29035"/>
    </ligand>
</feature>
<evidence type="ECO:0000313" key="8">
    <source>
        <dbReference type="Proteomes" id="UP000234382"/>
    </source>
</evidence>
<name>A0A2H1KK52_9MICO</name>
<dbReference type="Pfam" id="PF04227">
    <property type="entry name" value="Indigoidine_A"/>
    <property type="match status" value="1"/>
</dbReference>